<organism evidence="3 4">
    <name type="scientific">Acinetobacter wanghuae</name>
    <dbReference type="NCBI Taxonomy" id="2662362"/>
    <lineage>
        <taxon>Bacteria</taxon>
        <taxon>Pseudomonadati</taxon>
        <taxon>Pseudomonadota</taxon>
        <taxon>Gammaproteobacteria</taxon>
        <taxon>Moraxellales</taxon>
        <taxon>Moraxellaceae</taxon>
        <taxon>Acinetobacter</taxon>
    </lineage>
</organism>
<dbReference type="InterPro" id="IPR050643">
    <property type="entry name" value="Periplasmic_pilus_chap"/>
</dbReference>
<sequence length="237" mass="26926">MKKYMSAFSIPLFFSMAVSADIGVSPVQIYLENPEKHKSTTVTLESINETAKRIFEVKVFRWTQDESGKNTLEPDQSILVNPKNFILQPNKSQTIRIGFSKPAALVLEGQQEKAWRVILDEIAPAVEESSVQFLMNFSLPLFIGKQDVPNLKFKVDNKKLIVTNQANSHAQIANLKILDSNKKEVFGGKELVYLLPHKSTAFDLENVKLTDLKNYKVVFDTDKVESRYKRIEMSLAD</sequence>
<reference evidence="3 4" key="1">
    <citation type="submission" date="2019-10" db="EMBL/GenBank/DDBJ databases">
        <authorList>
            <person name="Dong K."/>
        </authorList>
    </citation>
    <scope>NUCLEOTIDE SEQUENCE [LARGE SCALE GENOMIC DNA]</scope>
    <source>
        <strain evidence="4">dk771</strain>
    </source>
</reference>
<feature type="domain" description="Pili assembly chaperone N-terminal" evidence="2">
    <location>
        <begin position="34"/>
        <end position="143"/>
    </location>
</feature>
<gene>
    <name evidence="3" type="ORF">GHJ48_13115</name>
</gene>
<evidence type="ECO:0000313" key="4">
    <source>
        <dbReference type="Proteomes" id="UP000480556"/>
    </source>
</evidence>
<dbReference type="InterPro" id="IPR016147">
    <property type="entry name" value="Pili_assmbl_chaperone_N"/>
</dbReference>
<dbReference type="Proteomes" id="UP000480556">
    <property type="component" value="Unassembled WGS sequence"/>
</dbReference>
<dbReference type="AlphaFoldDB" id="A0AA91ALB2"/>
<dbReference type="GO" id="GO:0030288">
    <property type="term" value="C:outer membrane-bounded periplasmic space"/>
    <property type="evidence" value="ECO:0007669"/>
    <property type="project" value="InterPro"/>
</dbReference>
<dbReference type="Gene3D" id="2.60.40.10">
    <property type="entry name" value="Immunoglobulins"/>
    <property type="match status" value="1"/>
</dbReference>
<evidence type="ECO:0000256" key="1">
    <source>
        <dbReference type="SAM" id="SignalP"/>
    </source>
</evidence>
<keyword evidence="1" id="KW-0732">Signal</keyword>
<dbReference type="GO" id="GO:0071555">
    <property type="term" value="P:cell wall organization"/>
    <property type="evidence" value="ECO:0007669"/>
    <property type="project" value="InterPro"/>
</dbReference>
<feature type="signal peptide" evidence="1">
    <location>
        <begin position="1"/>
        <end position="20"/>
    </location>
</feature>
<dbReference type="InterPro" id="IPR008962">
    <property type="entry name" value="PapD-like_sf"/>
</dbReference>
<accession>A0AA91ALB2</accession>
<evidence type="ECO:0000313" key="3">
    <source>
        <dbReference type="EMBL" id="MQW93315.1"/>
    </source>
</evidence>
<name>A0AA91ALB2_9GAMM</name>
<proteinExistence type="predicted"/>
<dbReference type="InterPro" id="IPR013783">
    <property type="entry name" value="Ig-like_fold"/>
</dbReference>
<comment type="caution">
    <text evidence="3">The sequence shown here is derived from an EMBL/GenBank/DDBJ whole genome shotgun (WGS) entry which is preliminary data.</text>
</comment>
<evidence type="ECO:0000259" key="2">
    <source>
        <dbReference type="Pfam" id="PF00345"/>
    </source>
</evidence>
<dbReference type="PANTHER" id="PTHR30251">
    <property type="entry name" value="PILUS ASSEMBLY CHAPERONE"/>
    <property type="match status" value="1"/>
</dbReference>
<feature type="chain" id="PRO_5041680873" evidence="1">
    <location>
        <begin position="21"/>
        <end position="237"/>
    </location>
</feature>
<protein>
    <submittedName>
        <fullName evidence="3">Fimbria/pilus periplasmic chaperone</fullName>
    </submittedName>
</protein>
<dbReference type="EMBL" id="WITK01000030">
    <property type="protein sequence ID" value="MQW93315.1"/>
    <property type="molecule type" value="Genomic_DNA"/>
</dbReference>
<dbReference type="SUPFAM" id="SSF49354">
    <property type="entry name" value="PapD-like"/>
    <property type="match status" value="1"/>
</dbReference>
<dbReference type="PANTHER" id="PTHR30251:SF4">
    <property type="entry name" value="SLR1668 PROTEIN"/>
    <property type="match status" value="1"/>
</dbReference>
<dbReference type="Pfam" id="PF00345">
    <property type="entry name" value="PapD_N"/>
    <property type="match status" value="1"/>
</dbReference>